<comment type="caution">
    <text evidence="6">The sequence shown here is derived from an EMBL/GenBank/DDBJ whole genome shotgun (WGS) entry which is preliminary data.</text>
</comment>
<dbReference type="Pfam" id="PF12833">
    <property type="entry name" value="HTH_18"/>
    <property type="match status" value="1"/>
</dbReference>
<dbReference type="PANTHER" id="PTHR46796:SF13">
    <property type="entry name" value="HTH-TYPE TRANSCRIPTIONAL ACTIVATOR RHAS"/>
    <property type="match status" value="1"/>
</dbReference>
<dbReference type="PROSITE" id="PS01124">
    <property type="entry name" value="HTH_ARAC_FAMILY_2"/>
    <property type="match status" value="1"/>
</dbReference>
<dbReference type="PANTHER" id="PTHR46796">
    <property type="entry name" value="HTH-TYPE TRANSCRIPTIONAL ACTIVATOR RHAS-RELATED"/>
    <property type="match status" value="1"/>
</dbReference>
<reference evidence="6 7" key="1">
    <citation type="submission" date="2018-10" db="EMBL/GenBank/DDBJ databases">
        <title>Cohnella sp. M2MS4P-1, whole genome shotgun sequence.</title>
        <authorList>
            <person name="Tuo L."/>
        </authorList>
    </citation>
    <scope>NUCLEOTIDE SEQUENCE [LARGE SCALE GENOMIC DNA]</scope>
    <source>
        <strain evidence="6 7">M2MS4P-1</strain>
    </source>
</reference>
<evidence type="ECO:0000256" key="1">
    <source>
        <dbReference type="ARBA" id="ARBA00022490"/>
    </source>
</evidence>
<dbReference type="SMART" id="SM00342">
    <property type="entry name" value="HTH_ARAC"/>
    <property type="match status" value="1"/>
</dbReference>
<dbReference type="RefSeq" id="WP_120977442.1">
    <property type="nucleotide sequence ID" value="NZ_RBZM01000005.1"/>
</dbReference>
<dbReference type="InterPro" id="IPR003313">
    <property type="entry name" value="AraC-bd"/>
</dbReference>
<protein>
    <submittedName>
        <fullName evidence="6">AraC family transcriptional regulator</fullName>
    </submittedName>
</protein>
<dbReference type="SUPFAM" id="SSF51215">
    <property type="entry name" value="Regulatory protein AraC"/>
    <property type="match status" value="1"/>
</dbReference>
<keyword evidence="3" id="KW-0238">DNA-binding</keyword>
<dbReference type="Pfam" id="PF02311">
    <property type="entry name" value="AraC_binding"/>
    <property type="match status" value="1"/>
</dbReference>
<dbReference type="AlphaFoldDB" id="A0A494Y360"/>
<dbReference type="InterPro" id="IPR050204">
    <property type="entry name" value="AraC_XylS_family_regulators"/>
</dbReference>
<dbReference type="InterPro" id="IPR009057">
    <property type="entry name" value="Homeodomain-like_sf"/>
</dbReference>
<dbReference type="OrthoDB" id="2533861at2"/>
<gene>
    <name evidence="6" type="ORF">D7Z26_13325</name>
</gene>
<sequence>MKITDMTPYVGDYMPYVYDGSSNEGLRTSNVYAIHLFPDGPGEMEIDGKKYPIGRRTLVFLRPGQPHAFHISPSQPLSSYNLYFDLWERDTPRSLNRIFFRYPERYESSTGTSTPPCEQLDGLPGICSLQAHPHLFDLFQTLAKLFEELVYYREETVNNLFFSWILAWYNAIHGRQPSDYRIVRLIARLDSHPERREPVADWWKSCGLKRTYFHELFLRETGLTPKAYQQKQLMRRATQLLQESDLSVTAIAEKLGYTSIHPFTRHFGAYYGVSPRQFRTDPRLSSKRL</sequence>
<dbReference type="EMBL" id="RBZM01000005">
    <property type="protein sequence ID" value="RKP54336.1"/>
    <property type="molecule type" value="Genomic_DNA"/>
</dbReference>
<evidence type="ECO:0000313" key="6">
    <source>
        <dbReference type="EMBL" id="RKP54336.1"/>
    </source>
</evidence>
<name>A0A494Y360_9BACL</name>
<dbReference type="Gene3D" id="1.10.10.60">
    <property type="entry name" value="Homeodomain-like"/>
    <property type="match status" value="2"/>
</dbReference>
<dbReference type="GO" id="GO:0003700">
    <property type="term" value="F:DNA-binding transcription factor activity"/>
    <property type="evidence" value="ECO:0007669"/>
    <property type="project" value="InterPro"/>
</dbReference>
<keyword evidence="4" id="KW-0804">Transcription</keyword>
<evidence type="ECO:0000256" key="3">
    <source>
        <dbReference type="ARBA" id="ARBA00023125"/>
    </source>
</evidence>
<keyword evidence="1" id="KW-0963">Cytoplasm</keyword>
<keyword evidence="7" id="KW-1185">Reference proteome</keyword>
<keyword evidence="2" id="KW-0805">Transcription regulation</keyword>
<evidence type="ECO:0000313" key="7">
    <source>
        <dbReference type="Proteomes" id="UP000282076"/>
    </source>
</evidence>
<dbReference type="InterPro" id="IPR018060">
    <property type="entry name" value="HTH_AraC"/>
</dbReference>
<feature type="domain" description="HTH araC/xylS-type" evidence="5">
    <location>
        <begin position="183"/>
        <end position="281"/>
    </location>
</feature>
<dbReference type="SUPFAM" id="SSF46689">
    <property type="entry name" value="Homeodomain-like"/>
    <property type="match status" value="2"/>
</dbReference>
<dbReference type="InterPro" id="IPR037923">
    <property type="entry name" value="HTH-like"/>
</dbReference>
<dbReference type="Proteomes" id="UP000282076">
    <property type="component" value="Unassembled WGS sequence"/>
</dbReference>
<evidence type="ECO:0000256" key="4">
    <source>
        <dbReference type="ARBA" id="ARBA00023163"/>
    </source>
</evidence>
<evidence type="ECO:0000259" key="5">
    <source>
        <dbReference type="PROSITE" id="PS01124"/>
    </source>
</evidence>
<evidence type="ECO:0000256" key="2">
    <source>
        <dbReference type="ARBA" id="ARBA00023015"/>
    </source>
</evidence>
<dbReference type="GO" id="GO:0043565">
    <property type="term" value="F:sequence-specific DNA binding"/>
    <property type="evidence" value="ECO:0007669"/>
    <property type="project" value="InterPro"/>
</dbReference>
<organism evidence="6 7">
    <name type="scientific">Cohnella endophytica</name>
    <dbReference type="NCBI Taxonomy" id="2419778"/>
    <lineage>
        <taxon>Bacteria</taxon>
        <taxon>Bacillati</taxon>
        <taxon>Bacillota</taxon>
        <taxon>Bacilli</taxon>
        <taxon>Bacillales</taxon>
        <taxon>Paenibacillaceae</taxon>
        <taxon>Cohnella</taxon>
    </lineage>
</organism>
<accession>A0A494Y360</accession>
<proteinExistence type="predicted"/>